<feature type="compositionally biased region" description="Basic and acidic residues" evidence="1">
    <location>
        <begin position="76"/>
        <end position="99"/>
    </location>
</feature>
<gene>
    <name evidence="2" type="primary">OSJNBa0032F06.23</name>
</gene>
<dbReference type="EMBL" id="AL606641">
    <property type="protein sequence ID" value="CAE03440.1"/>
    <property type="molecule type" value="Genomic_DNA"/>
</dbReference>
<evidence type="ECO:0000313" key="2">
    <source>
        <dbReference type="EMBL" id="CAE03440.1"/>
    </source>
</evidence>
<dbReference type="InterPro" id="IPR032567">
    <property type="entry name" value="RTL1-rel"/>
</dbReference>
<accession>Q7XPV8</accession>
<dbReference type="SUPFAM" id="SSF56672">
    <property type="entry name" value="DNA/RNA polymerases"/>
    <property type="match status" value="1"/>
</dbReference>
<dbReference type="PANTHER" id="PTHR15503:SF22">
    <property type="entry name" value="TRANSPOSON TY3-I GAG POLYPROTEIN"/>
    <property type="match status" value="1"/>
</dbReference>
<dbReference type="Proteomes" id="UP000000763">
    <property type="component" value="Chromosome 4"/>
</dbReference>
<proteinExistence type="predicted"/>
<evidence type="ECO:0000256" key="1">
    <source>
        <dbReference type="SAM" id="MobiDB-lite"/>
    </source>
</evidence>
<sequence>MAAQIGRVLTIWYQSKAILGQLLDLGGAKPEKFEEENKAIHEQIQNQAMQAQVHRDEIMQSMKMIQEMLSSTASCSRKEAKVDNPPHGQHDNVTHEQQRHRGRNQYAEEVKKGPKKFNFPEFNGEHPEAWIRKANKYFALTKTPEEEKVLVAEVYITKFCTIVCKRFAAKSKVEIIDIFRNLKQYGSVESYIDKFEEIVPLVKRNNSSLNEEYFLDYFISGLKDHIKRPLKSMGIHLCQEPWVPGHGKVCKANKQVYLVTMEEEETENEGGYGEIVDTEAKFDTPPDSPRNKIKKGEEKEAHCPQHAYHIQEEEFASTFRVLEIRGYDIIFGCDWIHQFSPVSLNLKTKELTMSKDGHTLVLSDVSVPVRNFLISMHKLEKWVDQGMAGTVLHLKPVQEDEGRKGETPEEVNEVLKEYGDVFKEPKQLPPARDCDHTIPLIPGAKPVNVRPYRLPHHQKNAMEEFMKQLITSNTIQPSMSPYSSPGILVKKNDGSWRMCLDYRPLNSNTIMNKYQFQ</sequence>
<dbReference type="Gene3D" id="3.10.10.10">
    <property type="entry name" value="HIV Type 1 Reverse Transcriptase, subunit A, domain 1"/>
    <property type="match status" value="1"/>
</dbReference>
<feature type="region of interest" description="Disordered" evidence="1">
    <location>
        <begin position="75"/>
        <end position="104"/>
    </location>
</feature>
<name>Q7XPV8_ORYSJ</name>
<dbReference type="InterPro" id="IPR043502">
    <property type="entry name" value="DNA/RNA_pol_sf"/>
</dbReference>
<reference evidence="3" key="1">
    <citation type="journal article" date="2005" name="Nature">
        <title>The map-based sequence of the rice genome.</title>
        <authorList>
            <consortium name="International rice genome sequencing project (IRGSP)"/>
            <person name="Matsumoto T."/>
            <person name="Wu J."/>
            <person name="Kanamori H."/>
            <person name="Katayose Y."/>
            <person name="Fujisawa M."/>
            <person name="Namiki N."/>
            <person name="Mizuno H."/>
            <person name="Yamamoto K."/>
            <person name="Antonio B.A."/>
            <person name="Baba T."/>
            <person name="Sakata K."/>
            <person name="Nagamura Y."/>
            <person name="Aoki H."/>
            <person name="Arikawa K."/>
            <person name="Arita K."/>
            <person name="Bito T."/>
            <person name="Chiden Y."/>
            <person name="Fujitsuka N."/>
            <person name="Fukunaka R."/>
            <person name="Hamada M."/>
            <person name="Harada C."/>
            <person name="Hayashi A."/>
            <person name="Hijishita S."/>
            <person name="Honda M."/>
            <person name="Hosokawa S."/>
            <person name="Ichikawa Y."/>
            <person name="Idonuma A."/>
            <person name="Iijima M."/>
            <person name="Ikeda M."/>
            <person name="Ikeno M."/>
            <person name="Ito K."/>
            <person name="Ito S."/>
            <person name="Ito T."/>
            <person name="Ito Y."/>
            <person name="Ito Y."/>
            <person name="Iwabuchi A."/>
            <person name="Kamiya K."/>
            <person name="Karasawa W."/>
            <person name="Kurita K."/>
            <person name="Katagiri S."/>
            <person name="Kikuta A."/>
            <person name="Kobayashi H."/>
            <person name="Kobayashi N."/>
            <person name="Machita K."/>
            <person name="Maehara T."/>
            <person name="Masukawa M."/>
            <person name="Mizubayashi T."/>
            <person name="Mukai Y."/>
            <person name="Nagasaki H."/>
            <person name="Nagata Y."/>
            <person name="Naito S."/>
            <person name="Nakashima M."/>
            <person name="Nakama Y."/>
            <person name="Nakamichi Y."/>
            <person name="Nakamura M."/>
            <person name="Meguro A."/>
            <person name="Negishi M."/>
            <person name="Ohta I."/>
            <person name="Ohta T."/>
            <person name="Okamoto M."/>
            <person name="Ono N."/>
            <person name="Saji S."/>
            <person name="Sakaguchi M."/>
            <person name="Sakai K."/>
            <person name="Shibata M."/>
            <person name="Shimokawa T."/>
            <person name="Song J."/>
            <person name="Takazaki Y."/>
            <person name="Terasawa K."/>
            <person name="Tsugane M."/>
            <person name="Tsuji K."/>
            <person name="Ueda S."/>
            <person name="Waki K."/>
            <person name="Yamagata H."/>
            <person name="Yamamoto M."/>
            <person name="Yamamoto S."/>
            <person name="Yamane H."/>
            <person name="Yoshiki S."/>
            <person name="Yoshihara R."/>
            <person name="Yukawa K."/>
            <person name="Zhong H."/>
            <person name="Yano M."/>
            <person name="Yuan Q."/>
            <person name="Ouyang S."/>
            <person name="Liu J."/>
            <person name="Jones K.M."/>
            <person name="Gansberger K."/>
            <person name="Moffat K."/>
            <person name="Hill J."/>
            <person name="Bera J."/>
            <person name="Fadrosh D."/>
            <person name="Jin S."/>
            <person name="Johri S."/>
            <person name="Kim M."/>
            <person name="Overton L."/>
            <person name="Reardon M."/>
            <person name="Tsitrin T."/>
            <person name="Vuong H."/>
            <person name="Weaver B."/>
            <person name="Ciecko A."/>
            <person name="Tallon L."/>
            <person name="Jackson J."/>
            <person name="Pai G."/>
            <person name="Aken S.V."/>
            <person name="Utterback T."/>
            <person name="Reidmuller S."/>
            <person name="Feldblyum T."/>
            <person name="Hsiao J."/>
            <person name="Zismann V."/>
            <person name="Iobst S."/>
            <person name="de Vazeille A.R."/>
            <person name="Buell C.R."/>
            <person name="Ying K."/>
            <person name="Li Y."/>
            <person name="Lu T."/>
            <person name="Huang Y."/>
            <person name="Zhao Q."/>
            <person name="Feng Q."/>
            <person name="Zhang L."/>
            <person name="Zhu J."/>
            <person name="Weng Q."/>
            <person name="Mu J."/>
            <person name="Lu Y."/>
            <person name="Fan D."/>
            <person name="Liu Y."/>
            <person name="Guan J."/>
            <person name="Zhang Y."/>
            <person name="Yu S."/>
            <person name="Liu X."/>
            <person name="Zhang Y."/>
            <person name="Hong G."/>
            <person name="Han B."/>
            <person name="Choisne N."/>
            <person name="Demange N."/>
            <person name="Orjeda G."/>
            <person name="Samain S."/>
            <person name="Cattolico L."/>
            <person name="Pelletier E."/>
            <person name="Couloux A."/>
            <person name="Segurens B."/>
            <person name="Wincker P."/>
            <person name="D'Hont A."/>
            <person name="Scarpelli C."/>
            <person name="Weissenbach J."/>
            <person name="Salanoubat M."/>
            <person name="Quetier F."/>
            <person name="Yu Y."/>
            <person name="Kim H.R."/>
            <person name="Rambo T."/>
            <person name="Currie J."/>
            <person name="Collura K."/>
            <person name="Luo M."/>
            <person name="Yang T."/>
            <person name="Ammiraju J.S.S."/>
            <person name="Engler F."/>
            <person name="Soderlund C."/>
            <person name="Wing R.A."/>
            <person name="Palmer L.E."/>
            <person name="de la Bastide M."/>
            <person name="Spiegel L."/>
            <person name="Nascimento L."/>
            <person name="Zutavern T."/>
            <person name="O'Shaughnessy A."/>
            <person name="Dike S."/>
            <person name="Dedhia N."/>
            <person name="Preston R."/>
            <person name="Balija V."/>
            <person name="McCombie W.R."/>
            <person name="Chow T."/>
            <person name="Chen H."/>
            <person name="Chung M."/>
            <person name="Chen C."/>
            <person name="Shaw J."/>
            <person name="Wu H."/>
            <person name="Hsiao K."/>
            <person name="Chao Y."/>
            <person name="Chu M."/>
            <person name="Cheng C."/>
            <person name="Hour A."/>
            <person name="Lee P."/>
            <person name="Lin S."/>
            <person name="Lin Y."/>
            <person name="Liou J."/>
            <person name="Liu S."/>
            <person name="Hsing Y."/>
            <person name="Raghuvanshi S."/>
            <person name="Mohanty A."/>
            <person name="Bharti A.K."/>
            <person name="Gaur A."/>
            <person name="Gupta V."/>
            <person name="Kumar D."/>
            <person name="Ravi V."/>
            <person name="Vij S."/>
            <person name="Kapur A."/>
            <person name="Khurana P."/>
            <person name="Khurana P."/>
            <person name="Khurana J.P."/>
            <person name="Tyagi A.K."/>
            <person name="Gaikwad K."/>
            <person name="Singh A."/>
            <person name="Dalal V."/>
            <person name="Srivastava S."/>
            <person name="Dixit A."/>
            <person name="Pal A.K."/>
            <person name="Ghazi I.A."/>
            <person name="Yadav M."/>
            <person name="Pandit A."/>
            <person name="Bhargava A."/>
            <person name="Sureshbabu K."/>
            <person name="Batra K."/>
            <person name="Sharma T.R."/>
            <person name="Mohapatra T."/>
            <person name="Singh N.K."/>
            <person name="Messing J."/>
            <person name="Nelson A.B."/>
            <person name="Fuks G."/>
            <person name="Kavchok S."/>
            <person name="Keizer G."/>
            <person name="Linton E."/>
            <person name="Llaca V."/>
            <person name="Song R."/>
            <person name="Tanyolac B."/>
            <person name="Young S."/>
            <person name="Ho-Il K."/>
            <person name="Hahn J.H."/>
            <person name="Sangsakoo G."/>
            <person name="Vanavichit A."/>
            <person name="de Mattos Luiz.A.T."/>
            <person name="Zimmer P.D."/>
            <person name="Malone G."/>
            <person name="Dellagostin O."/>
            <person name="de Oliveira A.C."/>
            <person name="Bevan M."/>
            <person name="Bancroft I."/>
            <person name="Minx P."/>
            <person name="Cordum H."/>
            <person name="Wilson R."/>
            <person name="Cheng Z."/>
            <person name="Jin W."/>
            <person name="Jiang J."/>
            <person name="Leong S.A."/>
            <person name="Iwama H."/>
            <person name="Gojobori T."/>
            <person name="Itoh T."/>
            <person name="Niimura Y."/>
            <person name="Fujii Y."/>
            <person name="Habara T."/>
            <person name="Sakai H."/>
            <person name="Sato Y."/>
            <person name="Wilson G."/>
            <person name="Kumar K."/>
            <person name="McCouch S."/>
            <person name="Juretic N."/>
            <person name="Hoen D."/>
            <person name="Wright S."/>
            <person name="Bruskiewich R."/>
            <person name="Bureau T."/>
            <person name="Miyao A."/>
            <person name="Hirochika H."/>
            <person name="Nishikawa T."/>
            <person name="Kadowaki K."/>
            <person name="Sugiura M."/>
            <person name="Burr B."/>
            <person name="Sasaki T."/>
        </authorList>
    </citation>
    <scope>NUCLEOTIDE SEQUENCE [LARGE SCALE GENOMIC DNA]</scope>
    <source>
        <strain evidence="3">cv. Nipponbare</strain>
    </source>
</reference>
<protein>
    <submittedName>
        <fullName evidence="2">OSJNBa0032F06.23 protein</fullName>
    </submittedName>
</protein>
<dbReference type="AlphaFoldDB" id="Q7XPV8"/>
<reference evidence="3" key="2">
    <citation type="journal article" date="2008" name="Nucleic Acids Res.">
        <title>The rice annotation project database (RAP-DB): 2008 update.</title>
        <authorList>
            <consortium name="The rice annotation project (RAP)"/>
        </authorList>
    </citation>
    <scope>GENOME REANNOTATION</scope>
    <source>
        <strain evidence="3">cv. Nipponbare</strain>
    </source>
</reference>
<organism evidence="2 3">
    <name type="scientific">Oryza sativa subsp. japonica</name>
    <name type="common">Rice</name>
    <dbReference type="NCBI Taxonomy" id="39947"/>
    <lineage>
        <taxon>Eukaryota</taxon>
        <taxon>Viridiplantae</taxon>
        <taxon>Streptophyta</taxon>
        <taxon>Embryophyta</taxon>
        <taxon>Tracheophyta</taxon>
        <taxon>Spermatophyta</taxon>
        <taxon>Magnoliopsida</taxon>
        <taxon>Liliopsida</taxon>
        <taxon>Poales</taxon>
        <taxon>Poaceae</taxon>
        <taxon>BOP clade</taxon>
        <taxon>Oryzoideae</taxon>
        <taxon>Oryzeae</taxon>
        <taxon>Oryzinae</taxon>
        <taxon>Oryza</taxon>
        <taxon>Oryza sativa</taxon>
    </lineage>
</organism>
<dbReference type="PANTHER" id="PTHR15503">
    <property type="entry name" value="LDOC1 RELATED"/>
    <property type="match status" value="1"/>
</dbReference>
<evidence type="ECO:0000313" key="3">
    <source>
        <dbReference type="Proteomes" id="UP000000763"/>
    </source>
</evidence>